<evidence type="ECO:0000313" key="2">
    <source>
        <dbReference type="Proteomes" id="UP000466442"/>
    </source>
</evidence>
<accession>A0A6A4IXQ5</accession>
<dbReference type="AlphaFoldDB" id="A0A6A4IXQ5"/>
<dbReference type="OrthoDB" id="6042561at2759"/>
<gene>
    <name evidence="1" type="ORF">GE061_005577</name>
</gene>
<comment type="caution">
    <text evidence="1">The sequence shown here is derived from an EMBL/GenBank/DDBJ whole genome shotgun (WGS) entry which is preliminary data.</text>
</comment>
<protein>
    <submittedName>
        <fullName evidence="1">Uncharacterized protein</fullName>
    </submittedName>
</protein>
<name>A0A6A4IXQ5_APOLU</name>
<reference evidence="1" key="1">
    <citation type="journal article" date="2021" name="Mol. Ecol. Resour.">
        <title>Apolygus lucorum genome provides insights into omnivorousness and mesophyll feeding.</title>
        <authorList>
            <person name="Liu Y."/>
            <person name="Liu H."/>
            <person name="Wang H."/>
            <person name="Huang T."/>
            <person name="Liu B."/>
            <person name="Yang B."/>
            <person name="Yin L."/>
            <person name="Li B."/>
            <person name="Zhang Y."/>
            <person name="Zhang S."/>
            <person name="Jiang F."/>
            <person name="Zhang X."/>
            <person name="Ren Y."/>
            <person name="Wang B."/>
            <person name="Wang S."/>
            <person name="Lu Y."/>
            <person name="Wu K."/>
            <person name="Fan W."/>
            <person name="Wang G."/>
        </authorList>
    </citation>
    <scope>NUCLEOTIDE SEQUENCE</scope>
    <source>
        <strain evidence="1">12Hb</strain>
    </source>
</reference>
<dbReference type="EMBL" id="WIXP02000013">
    <property type="protein sequence ID" value="KAF6201130.1"/>
    <property type="molecule type" value="Genomic_DNA"/>
</dbReference>
<proteinExistence type="predicted"/>
<keyword evidence="2" id="KW-1185">Reference proteome</keyword>
<dbReference type="Proteomes" id="UP000466442">
    <property type="component" value="Unassembled WGS sequence"/>
</dbReference>
<evidence type="ECO:0000313" key="1">
    <source>
        <dbReference type="EMBL" id="KAF6201130.1"/>
    </source>
</evidence>
<sequence length="333" mass="37813">MSIYTSQFLNTKFGFSLLDIYYEIVRTRRYGTSSSATNIPKVPVTTMKYLIVLLFGAVCIHENNALFGIKCPRKSLKAKYSLAPWAGYYDIPKTSDDDLMADYVQIDEETAKLDVPGTMWCRPEDPRVCLIMDTKGQNVGMQISFLDQDTEGVVGYDYSAVNTYTRTNIFNVSANSMRVYFTNPKNLTSEGRAASDETVDGVWTTLKGELVELPKTDPKVTRSGNFYRQSCFPQMGQHYFYDMYDNMTDCSQHVPFFGIYHNGENVGFGIANYGKASTAENGRDWYETVPLLGVKMIMPHRPQCVDDLVTKNGLYSLHVYFVEFPYLIGCLFQ</sequence>
<organism evidence="1 2">
    <name type="scientific">Apolygus lucorum</name>
    <name type="common">Small green plant bug</name>
    <name type="synonym">Lygocoris lucorum</name>
    <dbReference type="NCBI Taxonomy" id="248454"/>
    <lineage>
        <taxon>Eukaryota</taxon>
        <taxon>Metazoa</taxon>
        <taxon>Ecdysozoa</taxon>
        <taxon>Arthropoda</taxon>
        <taxon>Hexapoda</taxon>
        <taxon>Insecta</taxon>
        <taxon>Pterygota</taxon>
        <taxon>Neoptera</taxon>
        <taxon>Paraneoptera</taxon>
        <taxon>Hemiptera</taxon>
        <taxon>Heteroptera</taxon>
        <taxon>Panheteroptera</taxon>
        <taxon>Cimicomorpha</taxon>
        <taxon>Miridae</taxon>
        <taxon>Mirini</taxon>
        <taxon>Apolygus</taxon>
    </lineage>
</organism>